<dbReference type="KEGG" id="ams:AMIS_7900"/>
<dbReference type="Proteomes" id="UP000007882">
    <property type="component" value="Chromosome"/>
</dbReference>
<keyword evidence="2" id="KW-1185">Reference proteome</keyword>
<organism evidence="1 2">
    <name type="scientific">Actinoplanes missouriensis (strain ATCC 14538 / DSM 43046 / CBS 188.64 / JCM 3121 / NBRC 102363 / NCIMB 12654 / NRRL B-3342 / UNCC 431)</name>
    <dbReference type="NCBI Taxonomy" id="512565"/>
    <lineage>
        <taxon>Bacteria</taxon>
        <taxon>Bacillati</taxon>
        <taxon>Actinomycetota</taxon>
        <taxon>Actinomycetes</taxon>
        <taxon>Micromonosporales</taxon>
        <taxon>Micromonosporaceae</taxon>
        <taxon>Actinoplanes</taxon>
    </lineage>
</organism>
<evidence type="ECO:0000313" key="1">
    <source>
        <dbReference type="EMBL" id="BAL86010.1"/>
    </source>
</evidence>
<accession>I0GZ23</accession>
<evidence type="ECO:0000313" key="2">
    <source>
        <dbReference type="Proteomes" id="UP000007882"/>
    </source>
</evidence>
<sequence length="40" mass="4497">MLGAADQISDAAFAPYGVDTESIRALRQRFAEWQKELRQG</sequence>
<proteinExistence type="predicted"/>
<dbReference type="PATRIC" id="fig|512565.3.peg.794"/>
<dbReference type="AlphaFoldDB" id="I0GZ23"/>
<dbReference type="HOGENOM" id="CLU_3283590_0_0_11"/>
<name>I0GZ23_ACTM4</name>
<dbReference type="EMBL" id="AP012319">
    <property type="protein sequence ID" value="BAL86010.1"/>
    <property type="molecule type" value="Genomic_DNA"/>
</dbReference>
<dbReference type="STRING" id="512565.AMIS_7900"/>
<protein>
    <submittedName>
        <fullName evidence="1">Uncharacterized protein</fullName>
    </submittedName>
</protein>
<gene>
    <name evidence="1" type="ordered locus">AMIS_7900</name>
</gene>
<reference evidence="1 2" key="1">
    <citation type="submission" date="2012-02" db="EMBL/GenBank/DDBJ databases">
        <title>Complete genome sequence of Actinoplanes missouriensis 431 (= NBRC 102363).</title>
        <authorList>
            <person name="Ohnishi Y."/>
            <person name="Ishikawa J."/>
            <person name="Sekine M."/>
            <person name="Hosoyama A."/>
            <person name="Harada T."/>
            <person name="Narita H."/>
            <person name="Hata T."/>
            <person name="Konno Y."/>
            <person name="Tutikane K."/>
            <person name="Fujita N."/>
            <person name="Horinouchi S."/>
            <person name="Hayakawa M."/>
        </authorList>
    </citation>
    <scope>NUCLEOTIDE SEQUENCE [LARGE SCALE GENOMIC DNA]</scope>
    <source>
        <strain evidence="2">ATCC 14538 / DSM 43046 / CBS 188.64 / JCM 3121 / NBRC 102363 / NCIMB 12654 / NRRL B-3342 / UNCC 431</strain>
    </source>
</reference>